<evidence type="ECO:0000313" key="15">
    <source>
        <dbReference type="EMBL" id="MTD54033.1"/>
    </source>
</evidence>
<protein>
    <recommendedName>
        <fullName evidence="7">Putative 4-hydroxy-4-methyl-2-oxoglutarate aldolase</fullName>
        <ecNumber evidence="6">4.1.1.112</ecNumber>
        <ecNumber evidence="5">4.1.3.17</ecNumber>
    </recommendedName>
    <alternativeName>
        <fullName evidence="11">Oxaloacetate decarboxylase</fullName>
    </alternativeName>
    <alternativeName>
        <fullName evidence="9">Regulator of ribonuclease activity homolog</fullName>
    </alternativeName>
    <alternativeName>
        <fullName evidence="10">RraA-like protein</fullName>
    </alternativeName>
</protein>
<dbReference type="GO" id="GO:0008948">
    <property type="term" value="F:oxaloacetate decarboxylase activity"/>
    <property type="evidence" value="ECO:0007669"/>
    <property type="project" value="UniProtKB-EC"/>
</dbReference>
<dbReference type="Gene3D" id="3.50.30.40">
    <property type="entry name" value="Ribonuclease E inhibitor RraA/RraA-like"/>
    <property type="match status" value="1"/>
</dbReference>
<evidence type="ECO:0000256" key="5">
    <source>
        <dbReference type="ARBA" id="ARBA00012213"/>
    </source>
</evidence>
<evidence type="ECO:0000256" key="9">
    <source>
        <dbReference type="ARBA" id="ARBA00029596"/>
    </source>
</evidence>
<feature type="binding site" evidence="13">
    <location>
        <position position="214"/>
    </location>
    <ligand>
        <name>Mg(2+)</name>
        <dbReference type="ChEBI" id="CHEBI:18420"/>
    </ligand>
</feature>
<dbReference type="SUPFAM" id="SSF89562">
    <property type="entry name" value="RraA-like"/>
    <property type="match status" value="1"/>
</dbReference>
<accession>A0A6N7YYQ8</accession>
<keyword evidence="16" id="KW-1185">Reference proteome</keyword>
<comment type="similarity">
    <text evidence="3">Belongs to the class II aldolase/RraA-like family.</text>
</comment>
<keyword evidence="13" id="KW-0460">Magnesium</keyword>
<comment type="catalytic activity">
    <reaction evidence="1">
        <text>4-hydroxy-4-methyl-2-oxoglutarate = 2 pyruvate</text>
        <dbReference type="Rhea" id="RHEA:22748"/>
        <dbReference type="ChEBI" id="CHEBI:15361"/>
        <dbReference type="ChEBI" id="CHEBI:58276"/>
        <dbReference type="EC" id="4.1.3.17"/>
    </reaction>
</comment>
<dbReference type="PANTHER" id="PTHR33254">
    <property type="entry name" value="4-HYDROXY-4-METHYL-2-OXOGLUTARATE ALDOLASE 3-RELATED"/>
    <property type="match status" value="1"/>
</dbReference>
<feature type="binding site" evidence="13">
    <location>
        <position position="213"/>
    </location>
    <ligand>
        <name>substrate</name>
    </ligand>
</feature>
<reference evidence="15 16" key="1">
    <citation type="submission" date="2019-11" db="EMBL/GenBank/DDBJ databases">
        <title>Draft genome of Amycolatopsis RM579.</title>
        <authorList>
            <person name="Duangmal K."/>
            <person name="Mingma R."/>
        </authorList>
    </citation>
    <scope>NUCLEOTIDE SEQUENCE [LARGE SCALE GENOMIC DNA]</scope>
    <source>
        <strain evidence="15 16">RM579</strain>
    </source>
</reference>
<feature type="compositionally biased region" description="Basic and acidic residues" evidence="14">
    <location>
        <begin position="9"/>
        <end position="18"/>
    </location>
</feature>
<dbReference type="InterPro" id="IPR036704">
    <property type="entry name" value="RraA/RraA-like_sf"/>
</dbReference>
<sequence>MGTRGQQLDSRHAADGAPRHSQRLAGPRSDRPPRWPRRPPHLRRDVAAGGAGRSHGGRSEGEAVIAFPGTATCGPGFLPVPAHTIGLPERHDVQNADNDCPDALQRLSRFGTAAVSDALTELGLPDHMVSEGIPPIGPTHACAGVARTAQFGPDESGERDFGPLARFVDSTRTGDVLILAGLADRPGALWGDLCAAAAENRGASGVVLDGAARDLAELRDGDLPVFARGGFSQDALISSNIVEVDGEVTIGGLPIRAGQVVVADADGIIAFDGDLTNRVLELCTGSLEQEEVLRGLLSEGLSLHEAMSRVGTM</sequence>
<dbReference type="Pfam" id="PF03737">
    <property type="entry name" value="RraA-like"/>
    <property type="match status" value="1"/>
</dbReference>
<evidence type="ECO:0000256" key="6">
    <source>
        <dbReference type="ARBA" id="ARBA00012947"/>
    </source>
</evidence>
<evidence type="ECO:0000313" key="16">
    <source>
        <dbReference type="Proteomes" id="UP000440096"/>
    </source>
</evidence>
<comment type="function">
    <text evidence="8">Catalyzes the aldol cleavage of 4-hydroxy-4-methyl-2-oxoglutarate (HMG) into 2 molecules of pyruvate. Also contains a secondary oxaloacetate (OAA) decarboxylase activity due to the common pyruvate enolate transition state formed following C-C bond cleavage in the retro-aldol and decarboxylation reactions.</text>
</comment>
<feature type="region of interest" description="Disordered" evidence="14">
    <location>
        <begin position="1"/>
        <end position="60"/>
    </location>
</feature>
<dbReference type="PANTHER" id="PTHR33254:SF4">
    <property type="entry name" value="4-HYDROXY-4-METHYL-2-OXOGLUTARATE ALDOLASE 3-RELATED"/>
    <property type="match status" value="1"/>
</dbReference>
<evidence type="ECO:0000256" key="11">
    <source>
        <dbReference type="ARBA" id="ARBA00032305"/>
    </source>
</evidence>
<comment type="caution">
    <text evidence="15">The sequence shown here is derived from an EMBL/GenBank/DDBJ whole genome shotgun (WGS) entry which is preliminary data.</text>
</comment>
<dbReference type="EC" id="4.1.1.112" evidence="6"/>
<dbReference type="AlphaFoldDB" id="A0A6N7YYQ8"/>
<evidence type="ECO:0000256" key="13">
    <source>
        <dbReference type="PIRSR" id="PIRSR605493-1"/>
    </source>
</evidence>
<gene>
    <name evidence="15" type="ORF">GKO32_08575</name>
</gene>
<dbReference type="GO" id="GO:0047443">
    <property type="term" value="F:4-hydroxy-4-methyl-2-oxoglutarate aldolase activity"/>
    <property type="evidence" value="ECO:0007669"/>
    <property type="project" value="UniProtKB-EC"/>
</dbReference>
<dbReference type="OrthoDB" id="9805307at2"/>
<evidence type="ECO:0000256" key="10">
    <source>
        <dbReference type="ARBA" id="ARBA00030169"/>
    </source>
</evidence>
<evidence type="ECO:0000256" key="4">
    <source>
        <dbReference type="ARBA" id="ARBA00011233"/>
    </source>
</evidence>
<evidence type="ECO:0000256" key="8">
    <source>
        <dbReference type="ARBA" id="ARBA00025046"/>
    </source>
</evidence>
<evidence type="ECO:0000256" key="12">
    <source>
        <dbReference type="ARBA" id="ARBA00047973"/>
    </source>
</evidence>
<proteinExistence type="inferred from homology"/>
<evidence type="ECO:0000256" key="3">
    <source>
        <dbReference type="ARBA" id="ARBA00008621"/>
    </source>
</evidence>
<comment type="subunit">
    <text evidence="4">Homotrimer.</text>
</comment>
<evidence type="ECO:0000256" key="14">
    <source>
        <dbReference type="SAM" id="MobiDB-lite"/>
    </source>
</evidence>
<evidence type="ECO:0000256" key="2">
    <source>
        <dbReference type="ARBA" id="ARBA00001968"/>
    </source>
</evidence>
<dbReference type="EC" id="4.1.3.17" evidence="5"/>
<comment type="cofactor">
    <cofactor evidence="2">
        <name>a divalent metal cation</name>
        <dbReference type="ChEBI" id="CHEBI:60240"/>
    </cofactor>
</comment>
<name>A0A6N7YYQ8_9PSEU</name>
<dbReference type="InterPro" id="IPR005493">
    <property type="entry name" value="RraA/RraA-like"/>
</dbReference>
<organism evidence="15 16">
    <name type="scientific">Amycolatopsis pithecellobii</name>
    <dbReference type="NCBI Taxonomy" id="664692"/>
    <lineage>
        <taxon>Bacteria</taxon>
        <taxon>Bacillati</taxon>
        <taxon>Actinomycetota</taxon>
        <taxon>Actinomycetes</taxon>
        <taxon>Pseudonocardiales</taxon>
        <taxon>Pseudonocardiaceae</taxon>
        <taxon>Amycolatopsis</taxon>
    </lineage>
</organism>
<dbReference type="CDD" id="cd16841">
    <property type="entry name" value="RraA_family"/>
    <property type="match status" value="1"/>
</dbReference>
<comment type="cofactor">
    <cofactor evidence="13">
        <name>Mg(2+)</name>
        <dbReference type="ChEBI" id="CHEBI:18420"/>
    </cofactor>
</comment>
<keyword evidence="13" id="KW-0479">Metal-binding</keyword>
<comment type="catalytic activity">
    <reaction evidence="12">
        <text>oxaloacetate + H(+) = pyruvate + CO2</text>
        <dbReference type="Rhea" id="RHEA:15641"/>
        <dbReference type="ChEBI" id="CHEBI:15361"/>
        <dbReference type="ChEBI" id="CHEBI:15378"/>
        <dbReference type="ChEBI" id="CHEBI:16452"/>
        <dbReference type="ChEBI" id="CHEBI:16526"/>
        <dbReference type="EC" id="4.1.1.112"/>
    </reaction>
</comment>
<evidence type="ECO:0000256" key="1">
    <source>
        <dbReference type="ARBA" id="ARBA00001342"/>
    </source>
</evidence>
<dbReference type="Proteomes" id="UP000440096">
    <property type="component" value="Unassembled WGS sequence"/>
</dbReference>
<evidence type="ECO:0000256" key="7">
    <source>
        <dbReference type="ARBA" id="ARBA00016549"/>
    </source>
</evidence>
<dbReference type="EMBL" id="WMBA01000009">
    <property type="protein sequence ID" value="MTD54033.1"/>
    <property type="molecule type" value="Genomic_DNA"/>
</dbReference>
<dbReference type="GO" id="GO:0046872">
    <property type="term" value="F:metal ion binding"/>
    <property type="evidence" value="ECO:0007669"/>
    <property type="project" value="UniProtKB-KW"/>
</dbReference>